<evidence type="ECO:0000313" key="5">
    <source>
        <dbReference type="EMBL" id="KAH9375244.1"/>
    </source>
</evidence>
<feature type="domain" description="Sulfotransferase" evidence="4">
    <location>
        <begin position="96"/>
        <end position="362"/>
    </location>
</feature>
<gene>
    <name evidence="5" type="ORF">HPB48_006058</name>
</gene>
<feature type="region of interest" description="Disordered" evidence="3">
    <location>
        <begin position="1"/>
        <end position="28"/>
    </location>
</feature>
<accession>A0A9J6GM57</accession>
<dbReference type="PANTHER" id="PTHR11783">
    <property type="entry name" value="SULFOTRANSFERASE SULT"/>
    <property type="match status" value="1"/>
</dbReference>
<organism evidence="5 6">
    <name type="scientific">Haemaphysalis longicornis</name>
    <name type="common">Bush tick</name>
    <dbReference type="NCBI Taxonomy" id="44386"/>
    <lineage>
        <taxon>Eukaryota</taxon>
        <taxon>Metazoa</taxon>
        <taxon>Ecdysozoa</taxon>
        <taxon>Arthropoda</taxon>
        <taxon>Chelicerata</taxon>
        <taxon>Arachnida</taxon>
        <taxon>Acari</taxon>
        <taxon>Parasitiformes</taxon>
        <taxon>Ixodida</taxon>
        <taxon>Ixodoidea</taxon>
        <taxon>Ixodidae</taxon>
        <taxon>Haemaphysalinae</taxon>
        <taxon>Haemaphysalis</taxon>
    </lineage>
</organism>
<evidence type="ECO:0000256" key="1">
    <source>
        <dbReference type="ARBA" id="ARBA00005771"/>
    </source>
</evidence>
<dbReference type="Proteomes" id="UP000821853">
    <property type="component" value="Chromosome 5"/>
</dbReference>
<dbReference type="VEuPathDB" id="VectorBase:HLOH_064316"/>
<dbReference type="Pfam" id="PF00685">
    <property type="entry name" value="Sulfotransfer_1"/>
    <property type="match status" value="1"/>
</dbReference>
<keyword evidence="2" id="KW-0808">Transferase</keyword>
<proteinExistence type="inferred from homology"/>
<protein>
    <recommendedName>
        <fullName evidence="4">Sulfotransferase domain-containing protein</fullName>
    </recommendedName>
</protein>
<evidence type="ECO:0000256" key="3">
    <source>
        <dbReference type="SAM" id="MobiDB-lite"/>
    </source>
</evidence>
<dbReference type="SUPFAM" id="SSF52540">
    <property type="entry name" value="P-loop containing nucleoside triphosphate hydrolases"/>
    <property type="match status" value="1"/>
</dbReference>
<dbReference type="InterPro" id="IPR027417">
    <property type="entry name" value="P-loop_NTPase"/>
</dbReference>
<dbReference type="OMA" id="MATHMHR"/>
<evidence type="ECO:0000256" key="2">
    <source>
        <dbReference type="ARBA" id="ARBA00022679"/>
    </source>
</evidence>
<comment type="caution">
    <text evidence="5">The sequence shown here is derived from an EMBL/GenBank/DDBJ whole genome shotgun (WGS) entry which is preliminary data.</text>
</comment>
<dbReference type="EMBL" id="JABSTR010000007">
    <property type="protein sequence ID" value="KAH9375244.1"/>
    <property type="molecule type" value="Genomic_DNA"/>
</dbReference>
<dbReference type="InterPro" id="IPR000863">
    <property type="entry name" value="Sulfotransferase_dom"/>
</dbReference>
<keyword evidence="6" id="KW-1185">Reference proteome</keyword>
<feature type="compositionally biased region" description="Basic and acidic residues" evidence="3">
    <location>
        <begin position="8"/>
        <end position="19"/>
    </location>
</feature>
<comment type="similarity">
    <text evidence="1">Belongs to the sulfotransferase 1 family.</text>
</comment>
<dbReference type="Gene3D" id="3.40.50.300">
    <property type="entry name" value="P-loop containing nucleotide triphosphate hydrolases"/>
    <property type="match status" value="1"/>
</dbReference>
<evidence type="ECO:0000259" key="4">
    <source>
        <dbReference type="Pfam" id="PF00685"/>
    </source>
</evidence>
<sequence length="374" mass="43224">MAAQPEGLEDKAPKWRYESDAPGQRHQSRCATGSVRHDLLPSLFVKWPSVLSGRPRRRLFTMTSTDDVFREVYGLTVSCIFSDDTLKAALAYEPRPDDVFIVSYPKCGTTWMQHIVHAIYNDGVPPTDIGDFMRRAPFLELIGPEPVINMPRPGGIKTHFPYKLQPYSRHAKYIYISRNPYDCCVSFYHHTKSFPSYRFGNQPFDKFFDMFMEGKVDFGEYFDHQLSWYEHRNDDNVLFITYEELKKDPRAGILRIADFLGKEYGEKLREKPEVLDRIMETTSVKSMRGFNEEFKKWLPQATKITQSSAVAEGCGAEATDGEDKLMTGEFVRKGVVGDWKNHFTQDQIKRMKEKIAMKTKGSTLMSLWKDVDLP</sequence>
<dbReference type="AlphaFoldDB" id="A0A9J6GM57"/>
<reference evidence="5 6" key="1">
    <citation type="journal article" date="2020" name="Cell">
        <title>Large-Scale Comparative Analyses of Tick Genomes Elucidate Their Genetic Diversity and Vector Capacities.</title>
        <authorList>
            <consortium name="Tick Genome and Microbiome Consortium (TIGMIC)"/>
            <person name="Jia N."/>
            <person name="Wang J."/>
            <person name="Shi W."/>
            <person name="Du L."/>
            <person name="Sun Y."/>
            <person name="Zhan W."/>
            <person name="Jiang J.F."/>
            <person name="Wang Q."/>
            <person name="Zhang B."/>
            <person name="Ji P."/>
            <person name="Bell-Sakyi L."/>
            <person name="Cui X.M."/>
            <person name="Yuan T.T."/>
            <person name="Jiang B.G."/>
            <person name="Yang W.F."/>
            <person name="Lam T.T."/>
            <person name="Chang Q.C."/>
            <person name="Ding S.J."/>
            <person name="Wang X.J."/>
            <person name="Zhu J.G."/>
            <person name="Ruan X.D."/>
            <person name="Zhao L."/>
            <person name="Wei J.T."/>
            <person name="Ye R.Z."/>
            <person name="Que T.C."/>
            <person name="Du C.H."/>
            <person name="Zhou Y.H."/>
            <person name="Cheng J.X."/>
            <person name="Dai P.F."/>
            <person name="Guo W.B."/>
            <person name="Han X.H."/>
            <person name="Huang E.J."/>
            <person name="Li L.F."/>
            <person name="Wei W."/>
            <person name="Gao Y.C."/>
            <person name="Liu J.Z."/>
            <person name="Shao H.Z."/>
            <person name="Wang X."/>
            <person name="Wang C.C."/>
            <person name="Yang T.C."/>
            <person name="Huo Q.B."/>
            <person name="Li W."/>
            <person name="Chen H.Y."/>
            <person name="Chen S.E."/>
            <person name="Zhou L.G."/>
            <person name="Ni X.B."/>
            <person name="Tian J.H."/>
            <person name="Sheng Y."/>
            <person name="Liu T."/>
            <person name="Pan Y.S."/>
            <person name="Xia L.Y."/>
            <person name="Li J."/>
            <person name="Zhao F."/>
            <person name="Cao W.C."/>
        </authorList>
    </citation>
    <scope>NUCLEOTIDE SEQUENCE [LARGE SCALE GENOMIC DNA]</scope>
    <source>
        <strain evidence="5">HaeL-2018</strain>
    </source>
</reference>
<dbReference type="OrthoDB" id="205623at2759"/>
<evidence type="ECO:0000313" key="6">
    <source>
        <dbReference type="Proteomes" id="UP000821853"/>
    </source>
</evidence>
<dbReference type="GO" id="GO:0008146">
    <property type="term" value="F:sulfotransferase activity"/>
    <property type="evidence" value="ECO:0007669"/>
    <property type="project" value="InterPro"/>
</dbReference>
<name>A0A9J6GM57_HAELO</name>